<keyword evidence="6" id="KW-1185">Reference proteome</keyword>
<evidence type="ECO:0000259" key="4">
    <source>
        <dbReference type="Pfam" id="PF20684"/>
    </source>
</evidence>
<feature type="region of interest" description="Disordered" evidence="1">
    <location>
        <begin position="393"/>
        <end position="420"/>
    </location>
</feature>
<keyword evidence="2" id="KW-0812">Transmembrane</keyword>
<dbReference type="PANTHER" id="PTHR39614">
    <property type="entry name" value="INTEGRAL MEMBRANE PROTEIN"/>
    <property type="match status" value="1"/>
</dbReference>
<keyword evidence="2" id="KW-0472">Membrane</keyword>
<dbReference type="GO" id="GO:0008289">
    <property type="term" value="F:lipid binding"/>
    <property type="evidence" value="ECO:0007669"/>
    <property type="project" value="InterPro"/>
</dbReference>
<name>A0A2B7X6L5_9EURO</name>
<comment type="caution">
    <text evidence="5">The sequence shown here is derived from an EMBL/GenBank/DDBJ whole genome shotgun (WGS) entry which is preliminary data.</text>
</comment>
<accession>A0A2B7X6L5</accession>
<evidence type="ECO:0000259" key="3">
    <source>
        <dbReference type="Pfam" id="PF08511"/>
    </source>
</evidence>
<reference evidence="5 6" key="1">
    <citation type="submission" date="2017-10" db="EMBL/GenBank/DDBJ databases">
        <title>Comparative genomics in systemic dimorphic fungi from Ajellomycetaceae.</title>
        <authorList>
            <person name="Munoz J.F."/>
            <person name="Mcewen J.G."/>
            <person name="Clay O.K."/>
            <person name="Cuomo C.A."/>
        </authorList>
    </citation>
    <scope>NUCLEOTIDE SEQUENCE [LARGE SCALE GENOMIC DNA]</scope>
    <source>
        <strain evidence="5 6">UAMH130</strain>
    </source>
</reference>
<gene>
    <name evidence="5" type="ORF">GX51_03560</name>
</gene>
<evidence type="ECO:0000313" key="5">
    <source>
        <dbReference type="EMBL" id="PGH04401.1"/>
    </source>
</evidence>
<dbReference type="GO" id="GO:0006744">
    <property type="term" value="P:ubiquinone biosynthetic process"/>
    <property type="evidence" value="ECO:0007669"/>
    <property type="project" value="UniProtKB-UniPathway"/>
</dbReference>
<feature type="transmembrane region" description="Helical" evidence="2">
    <location>
        <begin position="53"/>
        <end position="72"/>
    </location>
</feature>
<dbReference type="Proteomes" id="UP000224080">
    <property type="component" value="Unassembled WGS sequence"/>
</dbReference>
<dbReference type="InterPro" id="IPR012762">
    <property type="entry name" value="Ubiq_biosynth_COQ9"/>
</dbReference>
<dbReference type="PANTHER" id="PTHR39614:SF2">
    <property type="entry name" value="INTEGRAL MEMBRANE PROTEIN"/>
    <property type="match status" value="1"/>
</dbReference>
<organism evidence="5 6">
    <name type="scientific">Blastomyces parvus</name>
    <dbReference type="NCBI Taxonomy" id="2060905"/>
    <lineage>
        <taxon>Eukaryota</taxon>
        <taxon>Fungi</taxon>
        <taxon>Dikarya</taxon>
        <taxon>Ascomycota</taxon>
        <taxon>Pezizomycotina</taxon>
        <taxon>Eurotiomycetes</taxon>
        <taxon>Eurotiomycetidae</taxon>
        <taxon>Onygenales</taxon>
        <taxon>Ajellomycetaceae</taxon>
        <taxon>Blastomyces</taxon>
    </lineage>
</organism>
<feature type="transmembrane region" description="Helical" evidence="2">
    <location>
        <begin position="92"/>
        <end position="113"/>
    </location>
</feature>
<evidence type="ECO:0000256" key="1">
    <source>
        <dbReference type="SAM" id="MobiDB-lite"/>
    </source>
</evidence>
<dbReference type="Gene3D" id="1.10.357.10">
    <property type="entry name" value="Tetracycline Repressor, domain 2"/>
    <property type="match status" value="1"/>
</dbReference>
<keyword evidence="2" id="KW-1133">Transmembrane helix</keyword>
<feature type="transmembrane region" description="Helical" evidence="2">
    <location>
        <begin position="125"/>
        <end position="144"/>
    </location>
</feature>
<sequence>MASGTWGPHHITDDDRGPLVTIMASLMMVYMIFCYLARLLSRFSINGPFGSDDWVITLGTVVAIIHSSVKMVEVRDGFGKRLSLLEDSNAAYAGDIFYVLGLMLSKAGTFMLIGRLTKYTRLATAAWAGLLLTGVWGVAVLFAVCFRCKVPSPWTQTDLKCFQAYPTWIGVETSGIGMELLLALLPVYIAWGLHVHLKSKLVLLFAFSFRLPVIIIAALRIFYLRKQDMGDDPFFYGAVPSVCMEVQLHYSLIAATIPCLKPFVKSFNTGYLGRIEIIPDSFRDTIPLQNYETSKMSGGRDNPSVGGGNISIETNIVVTDSRSIGYLKPPAQRFHSLLSMAQPISLTRRPASISLISKPLNIRKSSTRIIPSVALRPRTSLVPHHPHFCAKHPRLPNPSTSHSHPYHSSFHPTSDPPADTYTPEQSAILSAAVTHIPEHGFTAHSLTLGARDAGYLDVSLQLFPDGAEMALITYWLGSRRGILRQKAKSGELFGKSEGGEARGLSVEEKMVVLILERLKMNEEIIGHWQDALATMSLPFNIVPSITELYELSSDILYLANDNSVDFSWYSKRLSVATVYASADVFMTEDTSPGSTATKAFVERQLSDVNSVTGTLSEAKRYLGFVAGSVIGVGRSWGMKI</sequence>
<proteinExistence type="predicted"/>
<feature type="transmembrane region" description="Helical" evidence="2">
    <location>
        <begin position="164"/>
        <end position="189"/>
    </location>
</feature>
<dbReference type="Pfam" id="PF20684">
    <property type="entry name" value="Fung_rhodopsin"/>
    <property type="match status" value="1"/>
</dbReference>
<dbReference type="STRING" id="2060905.A0A2B7X6L5"/>
<feature type="compositionally biased region" description="Low complexity" evidence="1">
    <location>
        <begin position="397"/>
        <end position="413"/>
    </location>
</feature>
<dbReference type="InterPro" id="IPR013718">
    <property type="entry name" value="COQ9_C"/>
</dbReference>
<feature type="transmembrane region" description="Helical" evidence="2">
    <location>
        <begin position="201"/>
        <end position="223"/>
    </location>
</feature>
<dbReference type="UniPathway" id="UPA00232"/>
<protein>
    <submittedName>
        <fullName evidence="5">RpsU-divergently transcribed protein</fullName>
    </submittedName>
</protein>
<dbReference type="EMBL" id="PDNC01000039">
    <property type="protein sequence ID" value="PGH04401.1"/>
    <property type="molecule type" value="Genomic_DNA"/>
</dbReference>
<feature type="transmembrane region" description="Helical" evidence="2">
    <location>
        <begin position="20"/>
        <end position="41"/>
    </location>
</feature>
<feature type="domain" description="Rhodopsin" evidence="4">
    <location>
        <begin position="37"/>
        <end position="265"/>
    </location>
</feature>
<evidence type="ECO:0000256" key="2">
    <source>
        <dbReference type="SAM" id="Phobius"/>
    </source>
</evidence>
<dbReference type="NCBIfam" id="TIGR02396">
    <property type="entry name" value="diverge_rpsU"/>
    <property type="match status" value="1"/>
</dbReference>
<dbReference type="Pfam" id="PF08511">
    <property type="entry name" value="COQ9"/>
    <property type="match status" value="1"/>
</dbReference>
<dbReference type="OrthoDB" id="619536at2759"/>
<dbReference type="AlphaFoldDB" id="A0A2B7X6L5"/>
<evidence type="ECO:0000313" key="6">
    <source>
        <dbReference type="Proteomes" id="UP000224080"/>
    </source>
</evidence>
<dbReference type="InterPro" id="IPR049326">
    <property type="entry name" value="Rhodopsin_dom_fungi"/>
</dbReference>
<feature type="domain" description="COQ9 C-terminal" evidence="3">
    <location>
        <begin position="544"/>
        <end position="611"/>
    </location>
</feature>